<keyword evidence="3 7" id="KW-0641">Proline biosynthesis</keyword>
<comment type="catalytic activity">
    <reaction evidence="6 7">
        <text>L-glutamate 5-semialdehyde + phosphate + NADP(+) = L-glutamyl 5-phosphate + NADPH + H(+)</text>
        <dbReference type="Rhea" id="RHEA:19541"/>
        <dbReference type="ChEBI" id="CHEBI:15378"/>
        <dbReference type="ChEBI" id="CHEBI:43474"/>
        <dbReference type="ChEBI" id="CHEBI:57783"/>
        <dbReference type="ChEBI" id="CHEBI:58066"/>
        <dbReference type="ChEBI" id="CHEBI:58274"/>
        <dbReference type="ChEBI" id="CHEBI:58349"/>
        <dbReference type="EC" id="1.2.1.41"/>
    </reaction>
</comment>
<dbReference type="HAMAP" id="MF_00412">
    <property type="entry name" value="ProA"/>
    <property type="match status" value="1"/>
</dbReference>
<dbReference type="GO" id="GO:0004350">
    <property type="term" value="F:glutamate-5-semialdehyde dehydrogenase activity"/>
    <property type="evidence" value="ECO:0007669"/>
    <property type="project" value="UniProtKB-UniRule"/>
</dbReference>
<protein>
    <recommendedName>
        <fullName evidence="7">Gamma-glutamyl phosphate reductase</fullName>
        <shortName evidence="7">GPR</shortName>
        <ecNumber evidence="7">1.2.1.41</ecNumber>
    </recommendedName>
    <alternativeName>
        <fullName evidence="7">Glutamate-5-semialdehyde dehydrogenase</fullName>
    </alternativeName>
    <alternativeName>
        <fullName evidence="7">Glutamyl-gamma-semialdehyde dehydrogenase</fullName>
        <shortName evidence="7">GSA dehydrogenase</shortName>
    </alternativeName>
</protein>
<keyword evidence="2 7" id="KW-0028">Amino-acid biosynthesis</keyword>
<dbReference type="InterPro" id="IPR016161">
    <property type="entry name" value="Ald_DH/histidinol_DH"/>
</dbReference>
<dbReference type="UniPathway" id="UPA00098">
    <property type="reaction ID" value="UER00360"/>
</dbReference>
<dbReference type="Gene3D" id="3.40.605.10">
    <property type="entry name" value="Aldehyde Dehydrogenase, Chain A, domain 1"/>
    <property type="match status" value="1"/>
</dbReference>
<organism evidence="9 10">
    <name type="scientific">Formosimonas limnophila</name>
    <dbReference type="NCBI Taxonomy" id="1384487"/>
    <lineage>
        <taxon>Bacteria</taxon>
        <taxon>Pseudomonadati</taxon>
        <taxon>Pseudomonadota</taxon>
        <taxon>Betaproteobacteria</taxon>
        <taxon>Burkholderiales</taxon>
        <taxon>Burkholderiaceae</taxon>
        <taxon>Formosimonas</taxon>
    </lineage>
</organism>
<proteinExistence type="inferred from homology"/>
<dbReference type="PROSITE" id="PS01223">
    <property type="entry name" value="PROA"/>
    <property type="match status" value="1"/>
</dbReference>
<dbReference type="Gene3D" id="3.40.309.10">
    <property type="entry name" value="Aldehyde Dehydrogenase, Chain A, domain 2"/>
    <property type="match status" value="1"/>
</dbReference>
<keyword evidence="4 7" id="KW-0521">NADP</keyword>
<dbReference type="GO" id="GO:0050661">
    <property type="term" value="F:NADP binding"/>
    <property type="evidence" value="ECO:0007669"/>
    <property type="project" value="InterPro"/>
</dbReference>
<dbReference type="EC" id="1.2.1.41" evidence="7"/>
<dbReference type="SUPFAM" id="SSF53720">
    <property type="entry name" value="ALDH-like"/>
    <property type="match status" value="1"/>
</dbReference>
<dbReference type="AlphaFoldDB" id="A0A8J3G036"/>
<dbReference type="NCBIfam" id="NF001221">
    <property type="entry name" value="PRK00197.1"/>
    <property type="match status" value="1"/>
</dbReference>
<dbReference type="InterPro" id="IPR016163">
    <property type="entry name" value="Ald_DH_C"/>
</dbReference>
<dbReference type="EMBL" id="BMZG01000003">
    <property type="protein sequence ID" value="GHA68542.1"/>
    <property type="molecule type" value="Genomic_DNA"/>
</dbReference>
<comment type="function">
    <text evidence="7">Catalyzes the NADPH-dependent reduction of L-glutamate 5-phosphate into L-glutamate 5-semialdehyde and phosphate. The product spontaneously undergoes cyclization to form 1-pyrroline-5-carboxylate.</text>
</comment>
<evidence type="ECO:0000256" key="2">
    <source>
        <dbReference type="ARBA" id="ARBA00022605"/>
    </source>
</evidence>
<dbReference type="GO" id="GO:0055129">
    <property type="term" value="P:L-proline biosynthetic process"/>
    <property type="evidence" value="ECO:0007669"/>
    <property type="project" value="UniProtKB-UniRule"/>
</dbReference>
<evidence type="ECO:0000256" key="7">
    <source>
        <dbReference type="HAMAP-Rule" id="MF_00412"/>
    </source>
</evidence>
<dbReference type="FunFam" id="3.40.309.10:FF:000006">
    <property type="entry name" value="Gamma-glutamyl phosphate reductase"/>
    <property type="match status" value="1"/>
</dbReference>
<dbReference type="PIRSF" id="PIRSF000151">
    <property type="entry name" value="GPR"/>
    <property type="match status" value="1"/>
</dbReference>
<gene>
    <name evidence="7 9" type="primary">proA</name>
    <name evidence="9" type="ORF">GCM10009007_06610</name>
</gene>
<evidence type="ECO:0000313" key="10">
    <source>
        <dbReference type="Proteomes" id="UP000614287"/>
    </source>
</evidence>
<reference evidence="9" key="1">
    <citation type="journal article" date="2014" name="Int. J. Syst. Evol. Microbiol.">
        <title>Complete genome sequence of Corynebacterium casei LMG S-19264T (=DSM 44701T), isolated from a smear-ripened cheese.</title>
        <authorList>
            <consortium name="US DOE Joint Genome Institute (JGI-PGF)"/>
            <person name="Walter F."/>
            <person name="Albersmeier A."/>
            <person name="Kalinowski J."/>
            <person name="Ruckert C."/>
        </authorList>
    </citation>
    <scope>NUCLEOTIDE SEQUENCE</scope>
    <source>
        <strain evidence="9">KCTC 32501</strain>
    </source>
</reference>
<evidence type="ECO:0000256" key="5">
    <source>
        <dbReference type="ARBA" id="ARBA00023002"/>
    </source>
</evidence>
<comment type="subcellular location">
    <subcellularLocation>
        <location evidence="7">Cytoplasm</location>
    </subcellularLocation>
</comment>
<evidence type="ECO:0000313" key="9">
    <source>
        <dbReference type="EMBL" id="GHA68542.1"/>
    </source>
</evidence>
<dbReference type="InterPro" id="IPR020593">
    <property type="entry name" value="G-glutamylP_reductase_CS"/>
</dbReference>
<evidence type="ECO:0000256" key="3">
    <source>
        <dbReference type="ARBA" id="ARBA00022650"/>
    </source>
</evidence>
<dbReference type="InterPro" id="IPR015590">
    <property type="entry name" value="Aldehyde_DH_dom"/>
</dbReference>
<keyword evidence="7" id="KW-0963">Cytoplasm</keyword>
<feature type="domain" description="Aldehyde dehydrogenase" evidence="8">
    <location>
        <begin position="12"/>
        <end position="283"/>
    </location>
</feature>
<dbReference type="Pfam" id="PF00171">
    <property type="entry name" value="Aldedh"/>
    <property type="match status" value="2"/>
</dbReference>
<dbReference type="Proteomes" id="UP000614287">
    <property type="component" value="Unassembled WGS sequence"/>
</dbReference>
<comment type="pathway">
    <text evidence="1 7">Amino-acid biosynthesis; L-proline biosynthesis; L-glutamate 5-semialdehyde from L-glutamate: step 2/2.</text>
</comment>
<evidence type="ECO:0000259" key="8">
    <source>
        <dbReference type="Pfam" id="PF00171"/>
    </source>
</evidence>
<dbReference type="CDD" id="cd07079">
    <property type="entry name" value="ALDH_F18-19_ProA-GPR"/>
    <property type="match status" value="1"/>
</dbReference>
<dbReference type="InterPro" id="IPR000965">
    <property type="entry name" value="GPR_dom"/>
</dbReference>
<sequence>MTDVKTYMHELGKTARAASREMARASTAQKNAALLKMAELIEANMDALKTANVNDVETAVSKGMDAAFIDRLTLSDKAVHTMVAGLKQVAELPDPIGQMSNFKPLPSGINVGQMRVPLGVIGIIYESRPNVTIDAAALCIKSGNATILRGGSEALNSNQALAQIVQEGLSHAGLPASAVQVVNTADRAAVGELITMTDYVDVIVPRGGKSLIERLMNDARVPMIKHLDGICHTYVDVAADLEKAIKVCDNAKTQRYAPCNTMETLLVHSEIADQVLPDLCKIYQDKGVELRVDTPTKTTLEAAGFTDLVDATEDDWSTEYLAPILSIKTVTNLDAAIEHINHYGSAHTDAIVTENHSTAQRFLREVDSSSVMVNASTRFADGFEYGLGAEIGISNDKLHARGPVGLDGLTSLKYIVFGDGNIRV</sequence>
<feature type="domain" description="Aldehyde dehydrogenase" evidence="8">
    <location>
        <begin position="313"/>
        <end position="380"/>
    </location>
</feature>
<evidence type="ECO:0000256" key="1">
    <source>
        <dbReference type="ARBA" id="ARBA00004985"/>
    </source>
</evidence>
<dbReference type="InterPro" id="IPR016162">
    <property type="entry name" value="Ald_DH_N"/>
</dbReference>
<dbReference type="InterPro" id="IPR012134">
    <property type="entry name" value="Glu-5-SA_DH"/>
</dbReference>
<evidence type="ECO:0000256" key="4">
    <source>
        <dbReference type="ARBA" id="ARBA00022857"/>
    </source>
</evidence>
<comment type="similarity">
    <text evidence="7">Belongs to the gamma-glutamyl phosphate reductase family.</text>
</comment>
<dbReference type="GO" id="GO:0005737">
    <property type="term" value="C:cytoplasm"/>
    <property type="evidence" value="ECO:0007669"/>
    <property type="project" value="UniProtKB-SubCell"/>
</dbReference>
<dbReference type="NCBIfam" id="TIGR00407">
    <property type="entry name" value="proA"/>
    <property type="match status" value="1"/>
</dbReference>
<dbReference type="PANTHER" id="PTHR11063:SF8">
    <property type="entry name" value="DELTA-1-PYRROLINE-5-CARBOXYLATE SYNTHASE"/>
    <property type="match status" value="1"/>
</dbReference>
<dbReference type="PANTHER" id="PTHR11063">
    <property type="entry name" value="GLUTAMATE SEMIALDEHYDE DEHYDROGENASE"/>
    <property type="match status" value="1"/>
</dbReference>
<evidence type="ECO:0000256" key="6">
    <source>
        <dbReference type="ARBA" id="ARBA00049024"/>
    </source>
</evidence>
<accession>A0A8J3G036</accession>
<comment type="caution">
    <text evidence="9">The sequence shown here is derived from an EMBL/GenBank/DDBJ whole genome shotgun (WGS) entry which is preliminary data.</text>
</comment>
<keyword evidence="5 7" id="KW-0560">Oxidoreductase</keyword>
<keyword evidence="10" id="KW-1185">Reference proteome</keyword>
<reference evidence="9" key="2">
    <citation type="submission" date="2020-09" db="EMBL/GenBank/DDBJ databases">
        <authorList>
            <person name="Sun Q."/>
            <person name="Kim S."/>
        </authorList>
    </citation>
    <scope>NUCLEOTIDE SEQUENCE</scope>
    <source>
        <strain evidence="9">KCTC 32501</strain>
    </source>
</reference>
<dbReference type="RefSeq" id="WP_189491589.1">
    <property type="nucleotide sequence ID" value="NZ_BMZG01000003.1"/>
</dbReference>
<name>A0A8J3G036_9BURK</name>